<dbReference type="InterPro" id="IPR009057">
    <property type="entry name" value="Homeodomain-like_sf"/>
</dbReference>
<feature type="domain" description="HTH araC/xylS-type" evidence="4">
    <location>
        <begin position="48"/>
        <end position="146"/>
    </location>
</feature>
<protein>
    <submittedName>
        <fullName evidence="5">AraC family transcriptional regulator</fullName>
    </submittedName>
</protein>
<dbReference type="RefSeq" id="WP_133363034.1">
    <property type="nucleotide sequence ID" value="NZ_CP037940.1"/>
</dbReference>
<evidence type="ECO:0000256" key="3">
    <source>
        <dbReference type="ARBA" id="ARBA00023163"/>
    </source>
</evidence>
<keyword evidence="2" id="KW-0238">DNA-binding</keyword>
<dbReference type="InterPro" id="IPR020449">
    <property type="entry name" value="Tscrpt_reg_AraC-type_HTH"/>
</dbReference>
<dbReference type="OrthoDB" id="9788446at2"/>
<dbReference type="PANTHER" id="PTHR43280">
    <property type="entry name" value="ARAC-FAMILY TRANSCRIPTIONAL REGULATOR"/>
    <property type="match status" value="1"/>
</dbReference>
<dbReference type="PROSITE" id="PS01124">
    <property type="entry name" value="HTH_ARAC_FAMILY_2"/>
    <property type="match status" value="1"/>
</dbReference>
<sequence length="153" mass="17607">MELFFQSIGAFDSAEASSNNTPNQNATKVANKNEFEYSAVSEIHPSIQSAIDYVAEHITESITLDEVSQHVFLSNYYFSKLFKKEMFTTFTVYVNDKKMQRAKEMLVNPEIPIQQISQHLGFAQTSYFSKVFKQHAEMTPSEFRQHSLEENSN</sequence>
<organism evidence="5 6">
    <name type="scientific">Periweissella cryptocerci</name>
    <dbReference type="NCBI Taxonomy" id="2506420"/>
    <lineage>
        <taxon>Bacteria</taxon>
        <taxon>Bacillati</taxon>
        <taxon>Bacillota</taxon>
        <taxon>Bacilli</taxon>
        <taxon>Lactobacillales</taxon>
        <taxon>Lactobacillaceae</taxon>
        <taxon>Periweissella</taxon>
    </lineage>
</organism>
<dbReference type="SMART" id="SM00342">
    <property type="entry name" value="HTH_ARAC"/>
    <property type="match status" value="1"/>
</dbReference>
<evidence type="ECO:0000313" key="6">
    <source>
        <dbReference type="Proteomes" id="UP000292886"/>
    </source>
</evidence>
<accession>A0A4V1AIL8</accession>
<dbReference type="AlphaFoldDB" id="A0A4V1AIL8"/>
<dbReference type="Proteomes" id="UP000292886">
    <property type="component" value="Chromosome"/>
</dbReference>
<dbReference type="Gene3D" id="1.10.10.60">
    <property type="entry name" value="Homeodomain-like"/>
    <property type="match status" value="2"/>
</dbReference>
<evidence type="ECO:0000259" key="4">
    <source>
        <dbReference type="PROSITE" id="PS01124"/>
    </source>
</evidence>
<dbReference type="KEGG" id="wei:EQG49_05515"/>
<dbReference type="GO" id="GO:0003700">
    <property type="term" value="F:DNA-binding transcription factor activity"/>
    <property type="evidence" value="ECO:0007669"/>
    <property type="project" value="InterPro"/>
</dbReference>
<dbReference type="PRINTS" id="PR00032">
    <property type="entry name" value="HTHARAC"/>
</dbReference>
<proteinExistence type="predicted"/>
<dbReference type="Pfam" id="PF12833">
    <property type="entry name" value="HTH_18"/>
    <property type="match status" value="1"/>
</dbReference>
<name>A0A4V1AIL8_9LACO</name>
<keyword evidence="6" id="KW-1185">Reference proteome</keyword>
<dbReference type="EMBL" id="CP037940">
    <property type="protein sequence ID" value="QBO35955.1"/>
    <property type="molecule type" value="Genomic_DNA"/>
</dbReference>
<keyword evidence="3" id="KW-0804">Transcription</keyword>
<dbReference type="InterPro" id="IPR018060">
    <property type="entry name" value="HTH_AraC"/>
</dbReference>
<dbReference type="PROSITE" id="PS00041">
    <property type="entry name" value="HTH_ARAC_FAMILY_1"/>
    <property type="match status" value="1"/>
</dbReference>
<evidence type="ECO:0000256" key="1">
    <source>
        <dbReference type="ARBA" id="ARBA00023015"/>
    </source>
</evidence>
<gene>
    <name evidence="5" type="ORF">EQG49_05515</name>
</gene>
<reference evidence="6" key="1">
    <citation type="submission" date="2019-03" db="EMBL/GenBank/DDBJ databases">
        <title>Weissella sp. 26KH-42 Genome sequencing.</title>
        <authorList>
            <person name="Heo J."/>
            <person name="Kim S.-J."/>
            <person name="Kim J.-S."/>
            <person name="Hong S.-B."/>
            <person name="Kwon S.-W."/>
        </authorList>
    </citation>
    <scope>NUCLEOTIDE SEQUENCE [LARGE SCALE GENOMIC DNA]</scope>
    <source>
        <strain evidence="6">26KH-42</strain>
    </source>
</reference>
<dbReference type="PANTHER" id="PTHR43280:SF10">
    <property type="entry name" value="REGULATORY PROTEIN POCR"/>
    <property type="match status" value="1"/>
</dbReference>
<evidence type="ECO:0000256" key="2">
    <source>
        <dbReference type="ARBA" id="ARBA00023125"/>
    </source>
</evidence>
<dbReference type="GO" id="GO:0043565">
    <property type="term" value="F:sequence-specific DNA binding"/>
    <property type="evidence" value="ECO:0007669"/>
    <property type="project" value="InterPro"/>
</dbReference>
<dbReference type="InterPro" id="IPR018062">
    <property type="entry name" value="HTH_AraC-typ_CS"/>
</dbReference>
<keyword evidence="1" id="KW-0805">Transcription regulation</keyword>
<evidence type="ECO:0000313" key="5">
    <source>
        <dbReference type="EMBL" id="QBO35955.1"/>
    </source>
</evidence>
<dbReference type="SUPFAM" id="SSF46689">
    <property type="entry name" value="Homeodomain-like"/>
    <property type="match status" value="2"/>
</dbReference>